<comment type="caution">
    <text evidence="10">The sequence shown here is derived from an EMBL/GenBank/DDBJ whole genome shotgun (WGS) entry which is preliminary data.</text>
</comment>
<organism evidence="10 11">
    <name type="scientific">Candidatus Solincola sediminis</name>
    <dbReference type="NCBI Taxonomy" id="1797199"/>
    <lineage>
        <taxon>Bacteria</taxon>
        <taxon>Bacillati</taxon>
        <taxon>Actinomycetota</taxon>
        <taxon>Candidatus Geothermincolia</taxon>
        <taxon>Candidatus Geothermincolales</taxon>
        <taxon>Candidatus Geothermincolaceae</taxon>
        <taxon>Candidatus Solincola</taxon>
    </lineage>
</organism>
<dbReference type="AlphaFoldDB" id="A0A1F2WQF6"/>
<dbReference type="CDD" id="cd00082">
    <property type="entry name" value="HisKA"/>
    <property type="match status" value="1"/>
</dbReference>
<dbReference type="SUPFAM" id="SSF47384">
    <property type="entry name" value="Homodimeric domain of signal transducing histidine kinase"/>
    <property type="match status" value="1"/>
</dbReference>
<evidence type="ECO:0000313" key="10">
    <source>
        <dbReference type="EMBL" id="OFW59036.1"/>
    </source>
</evidence>
<dbReference type="InterPro" id="IPR050736">
    <property type="entry name" value="Sensor_HK_Regulatory"/>
</dbReference>
<reference evidence="10 11" key="1">
    <citation type="journal article" date="2016" name="Nat. Commun.">
        <title>Thousands of microbial genomes shed light on interconnected biogeochemical processes in an aquifer system.</title>
        <authorList>
            <person name="Anantharaman K."/>
            <person name="Brown C.T."/>
            <person name="Hug L.A."/>
            <person name="Sharon I."/>
            <person name="Castelle C.J."/>
            <person name="Probst A.J."/>
            <person name="Thomas B.C."/>
            <person name="Singh A."/>
            <person name="Wilkins M.J."/>
            <person name="Karaoz U."/>
            <person name="Brodie E.L."/>
            <person name="Williams K.H."/>
            <person name="Hubbard S.S."/>
            <person name="Banfield J.F."/>
        </authorList>
    </citation>
    <scope>NUCLEOTIDE SEQUENCE [LARGE SCALE GENOMIC DNA]</scope>
</reference>
<dbReference type="Gene3D" id="3.30.565.10">
    <property type="entry name" value="Histidine kinase-like ATPase, C-terminal domain"/>
    <property type="match status" value="1"/>
</dbReference>
<comment type="catalytic activity">
    <reaction evidence="1">
        <text>ATP + protein L-histidine = ADP + protein N-phospho-L-histidine.</text>
        <dbReference type="EC" id="2.7.13.3"/>
    </reaction>
</comment>
<comment type="subcellular location">
    <subcellularLocation>
        <location evidence="2">Cell membrane</location>
    </subcellularLocation>
</comment>
<evidence type="ECO:0000256" key="4">
    <source>
        <dbReference type="ARBA" id="ARBA00022553"/>
    </source>
</evidence>
<dbReference type="Gene3D" id="3.30.450.40">
    <property type="match status" value="1"/>
</dbReference>
<evidence type="ECO:0000256" key="6">
    <source>
        <dbReference type="ARBA" id="ARBA00022777"/>
    </source>
</evidence>
<keyword evidence="7" id="KW-0902">Two-component regulatory system</keyword>
<dbReference type="GO" id="GO:0000155">
    <property type="term" value="F:phosphorelay sensor kinase activity"/>
    <property type="evidence" value="ECO:0007669"/>
    <property type="project" value="InterPro"/>
</dbReference>
<dbReference type="InterPro" id="IPR005467">
    <property type="entry name" value="His_kinase_dom"/>
</dbReference>
<dbReference type="PROSITE" id="PS50109">
    <property type="entry name" value="HIS_KIN"/>
    <property type="match status" value="1"/>
</dbReference>
<keyword evidence="5" id="KW-0808">Transferase</keyword>
<dbReference type="EMBL" id="MELK01000019">
    <property type="protein sequence ID" value="OFW59036.1"/>
    <property type="molecule type" value="Genomic_DNA"/>
</dbReference>
<evidence type="ECO:0000256" key="5">
    <source>
        <dbReference type="ARBA" id="ARBA00022679"/>
    </source>
</evidence>
<dbReference type="PANTHER" id="PTHR43711">
    <property type="entry name" value="TWO-COMPONENT HISTIDINE KINASE"/>
    <property type="match status" value="1"/>
</dbReference>
<proteinExistence type="predicted"/>
<protein>
    <recommendedName>
        <fullName evidence="3">histidine kinase</fullName>
        <ecNumber evidence="3">2.7.13.3</ecNumber>
    </recommendedName>
</protein>
<dbReference type="STRING" id="1797197.A2Y75_00705"/>
<dbReference type="SUPFAM" id="SSF55874">
    <property type="entry name" value="ATPase domain of HSP90 chaperone/DNA topoisomerase II/histidine kinase"/>
    <property type="match status" value="1"/>
</dbReference>
<dbReference type="InterPro" id="IPR003018">
    <property type="entry name" value="GAF"/>
</dbReference>
<sequence>MRKELLYEISRSVIAAVGVQNVLWAIVESITKGTKAKGCALLVLSQDGEKLYHRVSYGISPEYIGKGVIEVDDMIRCVLAGESVLVEDMANDPRIQYPEAAKHEGFGSVLSVPMRSYTGVKGVMRVYAGSQRTFSKDEIDFLDSIAELSGLVLEKEEERDRMALEANRAREEVSRMSDERERFLYFIRMVAHDLKAPLAAVESYLKIILKGSTGPTTEKQEVWLNRSVKRIDGMLELISDIVDLSKLEAGLDSPELTPVSWTEVLNSSVEVARGLTEPRGIELENDIEQNLPEIFGSEVRLCQLINNLVSNSARYTSTGGKIAIRAHQVEDNVEVLVEDEGRGIRPEIIPEIFNDFFKGDPESLEGTGLGLSICKRIVEMHNGKIWAESPAPGKDIGTLVTMVIPKGVVCSHIWGKPE</sequence>
<evidence type="ECO:0000256" key="7">
    <source>
        <dbReference type="ARBA" id="ARBA00023012"/>
    </source>
</evidence>
<dbReference type="InterPro" id="IPR029016">
    <property type="entry name" value="GAF-like_dom_sf"/>
</dbReference>
<dbReference type="SMART" id="SM00387">
    <property type="entry name" value="HATPase_c"/>
    <property type="match status" value="1"/>
</dbReference>
<dbReference type="SUPFAM" id="SSF55781">
    <property type="entry name" value="GAF domain-like"/>
    <property type="match status" value="1"/>
</dbReference>
<keyword evidence="6" id="KW-0418">Kinase</keyword>
<dbReference type="GO" id="GO:0005886">
    <property type="term" value="C:plasma membrane"/>
    <property type="evidence" value="ECO:0007669"/>
    <property type="project" value="UniProtKB-SubCell"/>
</dbReference>
<dbReference type="InterPro" id="IPR036097">
    <property type="entry name" value="HisK_dim/P_sf"/>
</dbReference>
<dbReference type="InterPro" id="IPR003594">
    <property type="entry name" value="HATPase_dom"/>
</dbReference>
<evidence type="ECO:0000256" key="1">
    <source>
        <dbReference type="ARBA" id="ARBA00000085"/>
    </source>
</evidence>
<keyword evidence="4" id="KW-0597">Phosphoprotein</keyword>
<dbReference type="SMART" id="SM00388">
    <property type="entry name" value="HisKA"/>
    <property type="match status" value="1"/>
</dbReference>
<dbReference type="Proteomes" id="UP000177876">
    <property type="component" value="Unassembled WGS sequence"/>
</dbReference>
<gene>
    <name evidence="10" type="ORF">A2Y75_00705</name>
</gene>
<dbReference type="InterPro" id="IPR004358">
    <property type="entry name" value="Sig_transdc_His_kin-like_C"/>
</dbReference>
<dbReference type="Pfam" id="PF02518">
    <property type="entry name" value="HATPase_c"/>
    <property type="match status" value="1"/>
</dbReference>
<dbReference type="Pfam" id="PF13185">
    <property type="entry name" value="GAF_2"/>
    <property type="match status" value="1"/>
</dbReference>
<dbReference type="InterPro" id="IPR036890">
    <property type="entry name" value="HATPase_C_sf"/>
</dbReference>
<evidence type="ECO:0000256" key="3">
    <source>
        <dbReference type="ARBA" id="ARBA00012438"/>
    </source>
</evidence>
<evidence type="ECO:0000313" key="11">
    <source>
        <dbReference type="Proteomes" id="UP000177876"/>
    </source>
</evidence>
<evidence type="ECO:0000256" key="8">
    <source>
        <dbReference type="SAM" id="Coils"/>
    </source>
</evidence>
<accession>A0A1F2WQF6</accession>
<evidence type="ECO:0000256" key="2">
    <source>
        <dbReference type="ARBA" id="ARBA00004236"/>
    </source>
</evidence>
<dbReference type="EC" id="2.7.13.3" evidence="3"/>
<dbReference type="PRINTS" id="PR00344">
    <property type="entry name" value="BCTRLSENSOR"/>
</dbReference>
<dbReference type="Pfam" id="PF00512">
    <property type="entry name" value="HisKA"/>
    <property type="match status" value="1"/>
</dbReference>
<feature type="coiled-coil region" evidence="8">
    <location>
        <begin position="152"/>
        <end position="179"/>
    </location>
</feature>
<feature type="domain" description="Histidine kinase" evidence="9">
    <location>
        <begin position="189"/>
        <end position="408"/>
    </location>
</feature>
<dbReference type="Gene3D" id="1.10.287.130">
    <property type="match status" value="1"/>
</dbReference>
<dbReference type="PANTHER" id="PTHR43711:SF1">
    <property type="entry name" value="HISTIDINE KINASE 1"/>
    <property type="match status" value="1"/>
</dbReference>
<dbReference type="InterPro" id="IPR003661">
    <property type="entry name" value="HisK_dim/P_dom"/>
</dbReference>
<keyword evidence="8" id="KW-0175">Coiled coil</keyword>
<evidence type="ECO:0000259" key="9">
    <source>
        <dbReference type="PROSITE" id="PS50109"/>
    </source>
</evidence>
<name>A0A1F2WQF6_9ACTN</name>